<evidence type="ECO:0000313" key="3">
    <source>
        <dbReference type="Proteomes" id="UP001501676"/>
    </source>
</evidence>
<keyword evidence="3" id="KW-1185">Reference proteome</keyword>
<proteinExistence type="predicted"/>
<organism evidence="2 3">
    <name type="scientific">Cryptosporangium minutisporangium</name>
    <dbReference type="NCBI Taxonomy" id="113569"/>
    <lineage>
        <taxon>Bacteria</taxon>
        <taxon>Bacillati</taxon>
        <taxon>Actinomycetota</taxon>
        <taxon>Actinomycetes</taxon>
        <taxon>Cryptosporangiales</taxon>
        <taxon>Cryptosporangiaceae</taxon>
        <taxon>Cryptosporangium</taxon>
    </lineage>
</organism>
<dbReference type="RefSeq" id="WP_345731205.1">
    <property type="nucleotide sequence ID" value="NZ_BAAAYN010000039.1"/>
</dbReference>
<dbReference type="InterPro" id="IPR029018">
    <property type="entry name" value="Hex-like_dom2"/>
</dbReference>
<comment type="caution">
    <text evidence="2">The sequence shown here is derived from an EMBL/GenBank/DDBJ whole genome shotgun (WGS) entry which is preliminary data.</text>
</comment>
<dbReference type="Proteomes" id="UP001501676">
    <property type="component" value="Unassembled WGS sequence"/>
</dbReference>
<dbReference type="SUPFAM" id="SSF55545">
    <property type="entry name" value="beta-N-acetylhexosaminidase-like domain"/>
    <property type="match status" value="1"/>
</dbReference>
<name>A0ABP6T501_9ACTN</name>
<evidence type="ECO:0000313" key="2">
    <source>
        <dbReference type="EMBL" id="GAA3392795.1"/>
    </source>
</evidence>
<sequence length="864" mass="95958">MPSLDASAPPTVDGTSSVLEQETVAWAVGRLRSAAPRRGDLTVVLIAADDGARLALEGLPDPLDEPESYTLWARSDVRVVISAADERGFAYALTELAERLTASPGLEPGSPEQHRPAVPIRGIARAFSSVEEDLPWFRDRRFWLEYLDFLAAQRFNRFHLALGMQYNYGTPSGRHATDNYLCFSYPFLLDVPGSGVRVQGLSEQGRDDNFAALAFIARECRRRGLSFQLGLWNHAYDYGWASEHTHPVLGLARQTHAEYCAAALGMLLEKIPEIDGLTLRLHYEGGIFENERQVFWERIFRAVSDADRPITLELHAKGVDQALLDAARKPNLTPMLSFKYWAEHLGLPYHQASIRAFDRALPVSRERLGELAKLIGITELTRRFTRYGYADFLDEDRDVEVMFRVWPGTQKLLLWGDPALAAGYGRYATFGGSRGVEFSEPLFFKGRKGSGVPGGREVYARDGLRLGAADWRKYRYTYLLWGRLTYDPDARPETWQRLLRADYGDAAADVEQALASLSRILPLVTVVHAPSVSNNVYSPETYRDVPLSAWVRARPYEFDSRAPNWVEVGSFDPALFYAVGEYADDALAGALSGRYTPLEVAGWIERFVADGEAATERARTHADTDDPQVQRTLIDAAALAGLGRFFAAKLRAAVDYAFFLRSGEPARIDEAVRLLEAAHAAYGSVRDVTAGVYRPGLAFGPAETEWADWGANLDAMADDLRALRLERDRAGAAPPPALASAPARRETRWDCGVRVEVPESFVRSEPLVVRVVGEGVADLSGAALYYRYVDQSKDYVRAEMKRTDEGFAATIPAESTATSYPLMCFAEVRRVDDAPVFVPGFDPDLSNQPYVVVHSTEWKAGRTG</sequence>
<keyword evidence="1" id="KW-0378">Hydrolase</keyword>
<protein>
    <submittedName>
        <fullName evidence="2">Uncharacterized protein</fullName>
    </submittedName>
</protein>
<gene>
    <name evidence="2" type="ORF">GCM10020369_55840</name>
</gene>
<evidence type="ECO:0000256" key="1">
    <source>
        <dbReference type="ARBA" id="ARBA00022801"/>
    </source>
</evidence>
<accession>A0ABP6T501</accession>
<dbReference type="EMBL" id="BAAAYN010000039">
    <property type="protein sequence ID" value="GAA3392795.1"/>
    <property type="molecule type" value="Genomic_DNA"/>
</dbReference>
<reference evidence="3" key="1">
    <citation type="journal article" date="2019" name="Int. J. Syst. Evol. Microbiol.">
        <title>The Global Catalogue of Microorganisms (GCM) 10K type strain sequencing project: providing services to taxonomists for standard genome sequencing and annotation.</title>
        <authorList>
            <consortium name="The Broad Institute Genomics Platform"/>
            <consortium name="The Broad Institute Genome Sequencing Center for Infectious Disease"/>
            <person name="Wu L."/>
            <person name="Ma J."/>
        </authorList>
    </citation>
    <scope>NUCLEOTIDE SEQUENCE [LARGE SCALE GENOMIC DNA]</scope>
    <source>
        <strain evidence="3">JCM 9458</strain>
    </source>
</reference>